<dbReference type="Proteomes" id="UP000765509">
    <property type="component" value="Unassembled WGS sequence"/>
</dbReference>
<accession>A0A9Q3CPF8</accession>
<dbReference type="EMBL" id="AVOT02009134">
    <property type="protein sequence ID" value="MBW0487432.1"/>
    <property type="molecule type" value="Genomic_DNA"/>
</dbReference>
<dbReference type="InterPro" id="IPR004242">
    <property type="entry name" value="Transposase_21"/>
</dbReference>
<evidence type="ECO:0000313" key="2">
    <source>
        <dbReference type="Proteomes" id="UP000765509"/>
    </source>
</evidence>
<sequence length="217" mass="24222">MIQLPGQPRLKDPYSTFVTQDFAKWLQWFLSVPGMEDSIEDWQRKLNSQDDDTVCNVTQGQVWKKLFHQGSSGSRLNLGFSLFIDGFNPLGNKLSGRQLSIGVIALNCLNLPPWLRYQTQNTFLFGLIPGPNQPVMITMNNILTPLIDQLFKLNCGITVCTPKYPNGHQLAVKLATLVGDIVATHKVAGFMSHSATKFCSWCEIEASERQGLQAGHL</sequence>
<proteinExistence type="predicted"/>
<reference evidence="1" key="1">
    <citation type="submission" date="2021-03" db="EMBL/GenBank/DDBJ databases">
        <title>Draft genome sequence of rust myrtle Austropuccinia psidii MF-1, a brazilian biotype.</title>
        <authorList>
            <person name="Quecine M.C."/>
            <person name="Pachon D.M.R."/>
            <person name="Bonatelli M.L."/>
            <person name="Correr F.H."/>
            <person name="Franceschini L.M."/>
            <person name="Leite T.F."/>
            <person name="Margarido G.R.A."/>
            <person name="Almeida C.A."/>
            <person name="Ferrarezi J.A."/>
            <person name="Labate C.A."/>
        </authorList>
    </citation>
    <scope>NUCLEOTIDE SEQUENCE</scope>
    <source>
        <strain evidence="1">MF-1</strain>
    </source>
</reference>
<name>A0A9Q3CPF8_9BASI</name>
<keyword evidence="2" id="KW-1185">Reference proteome</keyword>
<dbReference type="OrthoDB" id="3253623at2759"/>
<gene>
    <name evidence="1" type="ORF">O181_027147</name>
</gene>
<dbReference type="AlphaFoldDB" id="A0A9Q3CPF8"/>
<comment type="caution">
    <text evidence="1">The sequence shown here is derived from an EMBL/GenBank/DDBJ whole genome shotgun (WGS) entry which is preliminary data.</text>
</comment>
<dbReference type="Pfam" id="PF02992">
    <property type="entry name" value="Transposase_21"/>
    <property type="match status" value="1"/>
</dbReference>
<organism evidence="1 2">
    <name type="scientific">Austropuccinia psidii MF-1</name>
    <dbReference type="NCBI Taxonomy" id="1389203"/>
    <lineage>
        <taxon>Eukaryota</taxon>
        <taxon>Fungi</taxon>
        <taxon>Dikarya</taxon>
        <taxon>Basidiomycota</taxon>
        <taxon>Pucciniomycotina</taxon>
        <taxon>Pucciniomycetes</taxon>
        <taxon>Pucciniales</taxon>
        <taxon>Sphaerophragmiaceae</taxon>
        <taxon>Austropuccinia</taxon>
    </lineage>
</organism>
<protein>
    <submittedName>
        <fullName evidence="1">Uncharacterized protein</fullName>
    </submittedName>
</protein>
<evidence type="ECO:0000313" key="1">
    <source>
        <dbReference type="EMBL" id="MBW0487432.1"/>
    </source>
</evidence>